<name>A0A5J4FZ88_9FLAO</name>
<feature type="transmembrane region" description="Helical" evidence="6">
    <location>
        <begin position="186"/>
        <end position="207"/>
    </location>
</feature>
<evidence type="ECO:0000256" key="1">
    <source>
        <dbReference type="ARBA" id="ARBA00004651"/>
    </source>
</evidence>
<feature type="transmembrane region" description="Helical" evidence="6">
    <location>
        <begin position="149"/>
        <end position="174"/>
    </location>
</feature>
<keyword evidence="8" id="KW-1185">Reference proteome</keyword>
<protein>
    <submittedName>
        <fullName evidence="7">Lysine transporter LysE</fullName>
    </submittedName>
</protein>
<evidence type="ECO:0000313" key="7">
    <source>
        <dbReference type="EMBL" id="GEQ85001.1"/>
    </source>
</evidence>
<keyword evidence="4 6" id="KW-1133">Transmembrane helix</keyword>
<feature type="transmembrane region" description="Helical" evidence="6">
    <location>
        <begin position="71"/>
        <end position="94"/>
    </location>
</feature>
<accession>A0A5J4FZ88</accession>
<proteinExistence type="predicted"/>
<dbReference type="PANTHER" id="PTHR30086">
    <property type="entry name" value="ARGININE EXPORTER PROTEIN ARGO"/>
    <property type="match status" value="1"/>
</dbReference>
<dbReference type="InterPro" id="IPR001123">
    <property type="entry name" value="LeuE-type"/>
</dbReference>
<organism evidence="7 8">
    <name type="scientific">Patiriisocius marinistellae</name>
    <dbReference type="NCBI Taxonomy" id="2494560"/>
    <lineage>
        <taxon>Bacteria</taxon>
        <taxon>Pseudomonadati</taxon>
        <taxon>Bacteroidota</taxon>
        <taxon>Flavobacteriia</taxon>
        <taxon>Flavobacteriales</taxon>
        <taxon>Flavobacteriaceae</taxon>
        <taxon>Patiriisocius</taxon>
    </lineage>
</organism>
<dbReference type="RefSeq" id="WP_151892938.1">
    <property type="nucleotide sequence ID" value="NZ_BKCF01000001.1"/>
</dbReference>
<evidence type="ECO:0000313" key="8">
    <source>
        <dbReference type="Proteomes" id="UP000326994"/>
    </source>
</evidence>
<keyword evidence="2" id="KW-1003">Cell membrane</keyword>
<evidence type="ECO:0000256" key="6">
    <source>
        <dbReference type="SAM" id="Phobius"/>
    </source>
</evidence>
<dbReference type="EMBL" id="BKCF01000001">
    <property type="protein sequence ID" value="GEQ85001.1"/>
    <property type="molecule type" value="Genomic_DNA"/>
</dbReference>
<evidence type="ECO:0000256" key="3">
    <source>
        <dbReference type="ARBA" id="ARBA00022692"/>
    </source>
</evidence>
<sequence length="210" mass="23063">MLGVENFITFAITALFFIMTPGMDTIFILNKSIGQGRKSGINAAIGLNVGVLTHTFFSALGLTVIIAKSAIAFTLVKYIGAAFIVYLGVMKLVNTSGLLEVNDENNLKKTAKNDFWSGFFTNSLNPKVALFFLALFPKFITHSKLEDPIPFILLGITYALIGVIWYLILTLFASTFSEKIKSNPNVGLWINRFSGCIFILLGLQIAFGKM</sequence>
<dbReference type="AlphaFoldDB" id="A0A5J4FZ88"/>
<dbReference type="Proteomes" id="UP000326994">
    <property type="component" value="Unassembled WGS sequence"/>
</dbReference>
<evidence type="ECO:0000256" key="2">
    <source>
        <dbReference type="ARBA" id="ARBA00022475"/>
    </source>
</evidence>
<dbReference type="PIRSF" id="PIRSF006324">
    <property type="entry name" value="LeuE"/>
    <property type="match status" value="1"/>
</dbReference>
<feature type="transmembrane region" description="Helical" evidence="6">
    <location>
        <begin position="41"/>
        <end position="65"/>
    </location>
</feature>
<dbReference type="PANTHER" id="PTHR30086:SF20">
    <property type="entry name" value="ARGININE EXPORTER PROTEIN ARGO-RELATED"/>
    <property type="match status" value="1"/>
</dbReference>
<feature type="transmembrane region" description="Helical" evidence="6">
    <location>
        <begin position="115"/>
        <end position="137"/>
    </location>
</feature>
<gene>
    <name evidence="7" type="ORF">ULMS_05090</name>
</gene>
<evidence type="ECO:0000256" key="4">
    <source>
        <dbReference type="ARBA" id="ARBA00022989"/>
    </source>
</evidence>
<dbReference type="GO" id="GO:0005886">
    <property type="term" value="C:plasma membrane"/>
    <property type="evidence" value="ECO:0007669"/>
    <property type="project" value="UniProtKB-SubCell"/>
</dbReference>
<dbReference type="OrthoDB" id="9784202at2"/>
<keyword evidence="3 6" id="KW-0812">Transmembrane</keyword>
<reference evidence="7 8" key="1">
    <citation type="submission" date="2019-08" db="EMBL/GenBank/DDBJ databases">
        <title>Ulvibacter marinistellae sp. nov., isolated from a starfish, Patiria pectinifera.</title>
        <authorList>
            <person name="Kawano K."/>
            <person name="Ushijima N."/>
            <person name="Kihara M."/>
            <person name="Itoh H."/>
        </authorList>
    </citation>
    <scope>NUCLEOTIDE SEQUENCE [LARGE SCALE GENOMIC DNA]</scope>
    <source>
        <strain evidence="7 8">KK4</strain>
    </source>
</reference>
<comment type="subcellular location">
    <subcellularLocation>
        <location evidence="1">Cell membrane</location>
        <topology evidence="1">Multi-pass membrane protein</topology>
    </subcellularLocation>
</comment>
<evidence type="ECO:0000256" key="5">
    <source>
        <dbReference type="ARBA" id="ARBA00023136"/>
    </source>
</evidence>
<comment type="caution">
    <text evidence="7">The sequence shown here is derived from an EMBL/GenBank/DDBJ whole genome shotgun (WGS) entry which is preliminary data.</text>
</comment>
<feature type="transmembrane region" description="Helical" evidence="6">
    <location>
        <begin position="6"/>
        <end position="29"/>
    </location>
</feature>
<keyword evidence="5 6" id="KW-0472">Membrane</keyword>
<dbReference type="Pfam" id="PF01810">
    <property type="entry name" value="LysE"/>
    <property type="match status" value="1"/>
</dbReference>
<dbReference type="GO" id="GO:0015171">
    <property type="term" value="F:amino acid transmembrane transporter activity"/>
    <property type="evidence" value="ECO:0007669"/>
    <property type="project" value="TreeGrafter"/>
</dbReference>